<evidence type="ECO:0000256" key="2">
    <source>
        <dbReference type="ARBA" id="ARBA00022801"/>
    </source>
</evidence>
<organism evidence="5 6">
    <name type="scientific">Capnocytophaga bilenii</name>
    <dbReference type="NCBI Taxonomy" id="2819369"/>
    <lineage>
        <taxon>Bacteria</taxon>
        <taxon>Pseudomonadati</taxon>
        <taxon>Bacteroidota</taxon>
        <taxon>Flavobacteriia</taxon>
        <taxon>Flavobacteriales</taxon>
        <taxon>Flavobacteriaceae</taxon>
        <taxon>Capnocytophaga</taxon>
    </lineage>
</organism>
<comment type="caution">
    <text evidence="5">The sequence shown here is derived from an EMBL/GenBank/DDBJ whole genome shotgun (WGS) entry which is preliminary data.</text>
</comment>
<feature type="transmembrane region" description="Helical" evidence="3">
    <location>
        <begin position="65"/>
        <end position="86"/>
    </location>
</feature>
<dbReference type="PANTHER" id="PTHR31302">
    <property type="entry name" value="TRANSMEMBRANE PROTEIN WITH METALLOPHOSPHOESTERASE DOMAIN-RELATED"/>
    <property type="match status" value="1"/>
</dbReference>
<dbReference type="Pfam" id="PF00149">
    <property type="entry name" value="Metallophos"/>
    <property type="match status" value="1"/>
</dbReference>
<evidence type="ECO:0000313" key="6">
    <source>
        <dbReference type="Proteomes" id="UP000681610"/>
    </source>
</evidence>
<keyword evidence="2" id="KW-0378">Hydrolase</keyword>
<dbReference type="SUPFAM" id="SSF56300">
    <property type="entry name" value="Metallo-dependent phosphatases"/>
    <property type="match status" value="1"/>
</dbReference>
<evidence type="ECO:0000313" key="5">
    <source>
        <dbReference type="EMBL" id="MBO1883340.1"/>
    </source>
</evidence>
<keyword evidence="3" id="KW-0472">Membrane</keyword>
<sequence length="403" mass="46461">MITFLVSIFVLYFLLAYYASKSLKTLKAPRWLRYTYATITIAIIVLMAYHWFGKGKTVWSAPQQYAVAAFLIWFIVNLVTSIVLFAEDITRLLRWLFTKKRGNTSHMPSRRKFVSALGWGLAAIPFASLLYAIFQGKYNYKVLKYTLYFPNLPKAFDGYRITQISDIHCGSFDNYDKIRYGVELINAQQSDVILFTGDLVNNLSEELLPWQSLFSQLHAPSGIYAIMGNHDYGDYSSWESPEAKQANIEQLHKLEEEMGWKLLLNTHTYLHRNGERIALIGVENWGHGRFSKYGDLTKAMQGIAADDFKILMTHDPTHWEDIVQPQHKDIALTLSGHTHGMQCGIEVPGWRWSPSQYIYKHWGGMYQEDGQYLNVNRGFGYHAFPGRIGVWPEITVIELKTKE</sequence>
<evidence type="ECO:0000259" key="4">
    <source>
        <dbReference type="Pfam" id="PF00149"/>
    </source>
</evidence>
<keyword evidence="3" id="KW-1133">Transmembrane helix</keyword>
<dbReference type="CDD" id="cd07385">
    <property type="entry name" value="MPP_YkuE_C"/>
    <property type="match status" value="1"/>
</dbReference>
<dbReference type="PANTHER" id="PTHR31302:SF31">
    <property type="entry name" value="PHOSPHODIESTERASE YAEI"/>
    <property type="match status" value="1"/>
</dbReference>
<protein>
    <submittedName>
        <fullName evidence="5">Metallophosphoesterase</fullName>
    </submittedName>
</protein>
<dbReference type="InterPro" id="IPR051158">
    <property type="entry name" value="Metallophosphoesterase_sf"/>
</dbReference>
<reference evidence="5 6" key="1">
    <citation type="submission" date="2021-03" db="EMBL/GenBank/DDBJ databases">
        <title>Isolation and description of Capnocytophaga bilenii sp. nov., a novel Capnocytophaga species, isolated from a gingivitis subject.</title>
        <authorList>
            <person name="Antezack A."/>
            <person name="Monnet-Corti V."/>
            <person name="La Scola B."/>
        </authorList>
    </citation>
    <scope>NUCLEOTIDE SEQUENCE [LARGE SCALE GENOMIC DNA]</scope>
    <source>
        <strain evidence="5 6">Marseille-Q4570</strain>
    </source>
</reference>
<keyword evidence="3" id="KW-0812">Transmembrane</keyword>
<dbReference type="Proteomes" id="UP000681610">
    <property type="component" value="Unassembled WGS sequence"/>
</dbReference>
<dbReference type="InterPro" id="IPR029052">
    <property type="entry name" value="Metallo-depent_PP-like"/>
</dbReference>
<feature type="transmembrane region" description="Helical" evidence="3">
    <location>
        <begin position="31"/>
        <end position="53"/>
    </location>
</feature>
<gene>
    <name evidence="5" type="ORF">J4N46_02615</name>
</gene>
<evidence type="ECO:0000256" key="1">
    <source>
        <dbReference type="ARBA" id="ARBA00022723"/>
    </source>
</evidence>
<keyword evidence="1" id="KW-0479">Metal-binding</keyword>
<feature type="transmembrane region" description="Helical" evidence="3">
    <location>
        <begin position="113"/>
        <end position="134"/>
    </location>
</feature>
<accession>A0ABS3PVK3</accession>
<evidence type="ECO:0000256" key="3">
    <source>
        <dbReference type="SAM" id="Phobius"/>
    </source>
</evidence>
<keyword evidence="6" id="KW-1185">Reference proteome</keyword>
<dbReference type="EMBL" id="JAGDYP010000002">
    <property type="protein sequence ID" value="MBO1883340.1"/>
    <property type="molecule type" value="Genomic_DNA"/>
</dbReference>
<name>A0ABS3PVK3_9FLAO</name>
<dbReference type="Gene3D" id="3.60.21.10">
    <property type="match status" value="1"/>
</dbReference>
<feature type="domain" description="Calcineurin-like phosphoesterase" evidence="4">
    <location>
        <begin position="160"/>
        <end position="340"/>
    </location>
</feature>
<proteinExistence type="predicted"/>
<dbReference type="InterPro" id="IPR004843">
    <property type="entry name" value="Calcineurin-like_PHP"/>
</dbReference>